<proteinExistence type="inferred from homology"/>
<organism evidence="5 6">
    <name type="scientific">Morganella psychrotolerans</name>
    <dbReference type="NCBI Taxonomy" id="368603"/>
    <lineage>
        <taxon>Bacteria</taxon>
        <taxon>Pseudomonadati</taxon>
        <taxon>Pseudomonadota</taxon>
        <taxon>Gammaproteobacteria</taxon>
        <taxon>Enterobacterales</taxon>
        <taxon>Morganellaceae</taxon>
        <taxon>Morganella</taxon>
    </lineage>
</organism>
<dbReference type="GO" id="GO:0005737">
    <property type="term" value="C:cytoplasm"/>
    <property type="evidence" value="ECO:0007669"/>
    <property type="project" value="TreeGrafter"/>
</dbReference>
<comment type="similarity">
    <text evidence="4">Belongs to the trans-sulfuration enzymes family.</text>
</comment>
<dbReference type="InterPro" id="IPR000277">
    <property type="entry name" value="Cys/Met-Metab_PyrdxlP-dep_enz"/>
</dbReference>
<evidence type="ECO:0000313" key="6">
    <source>
        <dbReference type="Proteomes" id="UP000092247"/>
    </source>
</evidence>
<dbReference type="PANTHER" id="PTHR11808">
    <property type="entry name" value="TRANS-SULFURATION ENZYME FAMILY MEMBER"/>
    <property type="match status" value="1"/>
</dbReference>
<protein>
    <submittedName>
        <fullName evidence="5">Cystathionine gamma-synthase</fullName>
    </submittedName>
</protein>
<dbReference type="SUPFAM" id="SSF53383">
    <property type="entry name" value="PLP-dependent transferases"/>
    <property type="match status" value="1"/>
</dbReference>
<dbReference type="EMBL" id="LZEX01000016">
    <property type="protein sequence ID" value="OBU06742.1"/>
    <property type="molecule type" value="Genomic_DNA"/>
</dbReference>
<keyword evidence="2 3" id="KW-0663">Pyridoxal phosphate</keyword>
<dbReference type="InterPro" id="IPR015422">
    <property type="entry name" value="PyrdxlP-dep_Trfase_small"/>
</dbReference>
<evidence type="ECO:0000256" key="3">
    <source>
        <dbReference type="PIRSR" id="PIRSR001434-2"/>
    </source>
</evidence>
<dbReference type="GO" id="GO:0030170">
    <property type="term" value="F:pyridoxal phosphate binding"/>
    <property type="evidence" value="ECO:0007669"/>
    <property type="project" value="InterPro"/>
</dbReference>
<dbReference type="GO" id="GO:0019346">
    <property type="term" value="P:transsulfuration"/>
    <property type="evidence" value="ECO:0007669"/>
    <property type="project" value="InterPro"/>
</dbReference>
<dbReference type="Pfam" id="PF01053">
    <property type="entry name" value="Cys_Met_Meta_PP"/>
    <property type="match status" value="1"/>
</dbReference>
<feature type="modified residue" description="N6-(pyridoxal phosphate)lysine" evidence="3">
    <location>
        <position position="204"/>
    </location>
</feature>
<dbReference type="STRING" id="368603.AYY16_18770"/>
<evidence type="ECO:0000313" key="5">
    <source>
        <dbReference type="EMBL" id="OBU06742.1"/>
    </source>
</evidence>
<dbReference type="CDD" id="cd00614">
    <property type="entry name" value="CGS_like"/>
    <property type="match status" value="1"/>
</dbReference>
<comment type="cofactor">
    <cofactor evidence="1 4">
        <name>pyridoxal 5'-phosphate</name>
        <dbReference type="ChEBI" id="CHEBI:597326"/>
    </cofactor>
</comment>
<evidence type="ECO:0000256" key="2">
    <source>
        <dbReference type="ARBA" id="ARBA00022898"/>
    </source>
</evidence>
<dbReference type="Proteomes" id="UP000092247">
    <property type="component" value="Unassembled WGS sequence"/>
</dbReference>
<dbReference type="Gene3D" id="3.40.640.10">
    <property type="entry name" value="Type I PLP-dependent aspartate aminotransferase-like (Major domain)"/>
    <property type="match status" value="1"/>
</dbReference>
<evidence type="ECO:0000256" key="4">
    <source>
        <dbReference type="RuleBase" id="RU362118"/>
    </source>
</evidence>
<dbReference type="InterPro" id="IPR015421">
    <property type="entry name" value="PyrdxlP-dep_Trfase_major"/>
</dbReference>
<dbReference type="InterPro" id="IPR015424">
    <property type="entry name" value="PyrdxlP-dep_Trfase"/>
</dbReference>
<accession>A0A1B8HCG5</accession>
<dbReference type="Gene3D" id="3.90.1150.10">
    <property type="entry name" value="Aspartate Aminotransferase, domain 1"/>
    <property type="match status" value="1"/>
</dbReference>
<dbReference type="PROSITE" id="PS00868">
    <property type="entry name" value="CYS_MET_METAB_PP"/>
    <property type="match status" value="1"/>
</dbReference>
<dbReference type="GO" id="GO:0016846">
    <property type="term" value="F:carbon-sulfur lyase activity"/>
    <property type="evidence" value="ECO:0007669"/>
    <property type="project" value="TreeGrafter"/>
</dbReference>
<dbReference type="PIRSF" id="PIRSF001434">
    <property type="entry name" value="CGS"/>
    <property type="match status" value="1"/>
</dbReference>
<dbReference type="InterPro" id="IPR054542">
    <property type="entry name" value="Cys_met_metab_PP"/>
</dbReference>
<gene>
    <name evidence="5" type="ORF">AYY17_20025</name>
</gene>
<reference evidence="5 6" key="1">
    <citation type="submission" date="2016-06" db="EMBL/GenBank/DDBJ databases">
        <authorList>
            <person name="Kjaerup R.B."/>
            <person name="Dalgaard T.S."/>
            <person name="Juul-Madsen H.R."/>
        </authorList>
    </citation>
    <scope>NUCLEOTIDE SEQUENCE [LARGE SCALE GENOMIC DNA]</scope>
    <source>
        <strain evidence="5 6">GCSL-Mp3</strain>
    </source>
</reference>
<dbReference type="AlphaFoldDB" id="A0A1B8HCG5"/>
<sequence length="390" mass="42808">MKERTQLLYSGEMDYPEGMYPDSPAIFPATAYAMRDTQHYYAVSSGNGEYQYNRTANPNRDSLSAAISMMEDGEISAVMASGMAAISATLLSLLKQGDHLVVNESIYGETIELIDLILIPLGITVTYADFLSPAAISAAIRPETVMLYTEIISNPLIKVIDIDAVSAISRKHQCLLVVDNTFSTPFVIKPLQHGADIVIHSLTKFFGGHSDLTAGSVTCSLALMQKIELKARLLGGCSDPYTAWLCLRSIRTMEMRVTRQMENAQAIAQALSRDPRVALVNYPGLESHPQHVLADSLFIHGYGPMLSFRVRDEQPLVDAFIHRLELITYLGTLGGFRTSLAHPATAFRTEFTPQQLIDFGMHEGLIRISAGCEAAEDLIADITQALDVFN</sequence>
<dbReference type="PANTHER" id="PTHR11808:SF80">
    <property type="entry name" value="CYSTATHIONINE GAMMA-LYASE"/>
    <property type="match status" value="1"/>
</dbReference>
<dbReference type="FunFam" id="3.40.640.10:FF:000046">
    <property type="entry name" value="Cystathionine gamma-lyase"/>
    <property type="match status" value="1"/>
</dbReference>
<dbReference type="RefSeq" id="WP_067423813.1">
    <property type="nucleotide sequence ID" value="NZ_LZEX01000016.1"/>
</dbReference>
<name>A0A1B8HCG5_9GAMM</name>
<comment type="caution">
    <text evidence="5">The sequence shown here is derived from an EMBL/GenBank/DDBJ whole genome shotgun (WGS) entry which is preliminary data.</text>
</comment>
<evidence type="ECO:0000256" key="1">
    <source>
        <dbReference type="ARBA" id="ARBA00001933"/>
    </source>
</evidence>